<gene>
    <name evidence="19" type="ORF">NQ314_019241</name>
</gene>
<keyword evidence="7" id="KW-0547">Nucleotide-binding</keyword>
<evidence type="ECO:0000256" key="1">
    <source>
        <dbReference type="ARBA" id="ARBA00001946"/>
    </source>
</evidence>
<dbReference type="EC" id="1.13.12.7" evidence="4"/>
<keyword evidence="14" id="KW-0599">Photoprotein</keyword>
<keyword evidence="9" id="KW-0460">Magnesium</keyword>
<dbReference type="GO" id="GO:0016405">
    <property type="term" value="F:CoA-ligase activity"/>
    <property type="evidence" value="ECO:0007669"/>
    <property type="project" value="TreeGrafter"/>
</dbReference>
<keyword evidence="20" id="KW-1185">Reference proteome</keyword>
<evidence type="ECO:0000256" key="8">
    <source>
        <dbReference type="ARBA" id="ARBA00022840"/>
    </source>
</evidence>
<keyword evidence="11" id="KW-0503">Monooxygenase</keyword>
<keyword evidence="10" id="KW-0560">Oxidoreductase</keyword>
<evidence type="ECO:0000313" key="20">
    <source>
        <dbReference type="Proteomes" id="UP001162156"/>
    </source>
</evidence>
<name>A0AAV8WNA1_9CUCU</name>
<evidence type="ECO:0000256" key="3">
    <source>
        <dbReference type="ARBA" id="ARBA00006432"/>
    </source>
</evidence>
<keyword evidence="16" id="KW-0812">Transmembrane</keyword>
<evidence type="ECO:0000256" key="5">
    <source>
        <dbReference type="ARBA" id="ARBA00019043"/>
    </source>
</evidence>
<keyword evidence="8" id="KW-0067">ATP-binding</keyword>
<dbReference type="GO" id="GO:0046872">
    <property type="term" value="F:metal ion binding"/>
    <property type="evidence" value="ECO:0007669"/>
    <property type="project" value="UniProtKB-KW"/>
</dbReference>
<evidence type="ECO:0000256" key="6">
    <source>
        <dbReference type="ARBA" id="ARBA00022723"/>
    </source>
</evidence>
<dbReference type="InterPro" id="IPR020845">
    <property type="entry name" value="AMP-binding_CS"/>
</dbReference>
<dbReference type="EMBL" id="JANEYF010005426">
    <property type="protein sequence ID" value="KAJ8928179.1"/>
    <property type="molecule type" value="Genomic_DNA"/>
</dbReference>
<dbReference type="AlphaFoldDB" id="A0AAV8WNA1"/>
<comment type="subcellular location">
    <subcellularLocation>
        <location evidence="2">Peroxisome</location>
    </subcellularLocation>
</comment>
<comment type="catalytic activity">
    <reaction evidence="15">
        <text>firefly D-luciferin + ATP + O2 = firefly oxyluciferin + hnu + AMP + CO2 + diphosphate</text>
        <dbReference type="Rhea" id="RHEA:10732"/>
        <dbReference type="ChEBI" id="CHEBI:15379"/>
        <dbReference type="ChEBI" id="CHEBI:16526"/>
        <dbReference type="ChEBI" id="CHEBI:16792"/>
        <dbReference type="ChEBI" id="CHEBI:30212"/>
        <dbReference type="ChEBI" id="CHEBI:30616"/>
        <dbReference type="ChEBI" id="CHEBI:33019"/>
        <dbReference type="ChEBI" id="CHEBI:58038"/>
        <dbReference type="ChEBI" id="CHEBI:456215"/>
        <dbReference type="EC" id="1.13.12.7"/>
    </reaction>
</comment>
<dbReference type="Gene3D" id="3.30.300.30">
    <property type="match status" value="1"/>
</dbReference>
<dbReference type="GO" id="GO:0004497">
    <property type="term" value="F:monooxygenase activity"/>
    <property type="evidence" value="ECO:0007669"/>
    <property type="project" value="UniProtKB-KW"/>
</dbReference>
<evidence type="ECO:0000259" key="17">
    <source>
        <dbReference type="Pfam" id="PF00501"/>
    </source>
</evidence>
<dbReference type="InterPro" id="IPR045851">
    <property type="entry name" value="AMP-bd_C_sf"/>
</dbReference>
<evidence type="ECO:0000313" key="19">
    <source>
        <dbReference type="EMBL" id="KAJ8928179.1"/>
    </source>
</evidence>
<evidence type="ECO:0000256" key="11">
    <source>
        <dbReference type="ARBA" id="ARBA00023033"/>
    </source>
</evidence>
<dbReference type="GO" id="GO:0005777">
    <property type="term" value="C:peroxisome"/>
    <property type="evidence" value="ECO:0007669"/>
    <property type="project" value="UniProtKB-SubCell"/>
</dbReference>
<evidence type="ECO:0000256" key="9">
    <source>
        <dbReference type="ARBA" id="ARBA00022842"/>
    </source>
</evidence>
<dbReference type="GO" id="GO:0005524">
    <property type="term" value="F:ATP binding"/>
    <property type="evidence" value="ECO:0007669"/>
    <property type="project" value="UniProtKB-KW"/>
</dbReference>
<evidence type="ECO:0000256" key="12">
    <source>
        <dbReference type="ARBA" id="ARBA00023140"/>
    </source>
</evidence>
<evidence type="ECO:0000256" key="2">
    <source>
        <dbReference type="ARBA" id="ARBA00004275"/>
    </source>
</evidence>
<feature type="domain" description="AMP-binding enzyme C-terminal" evidence="18">
    <location>
        <begin position="369"/>
        <end position="418"/>
    </location>
</feature>
<keyword evidence="16" id="KW-0472">Membrane</keyword>
<accession>A0AAV8WNA1</accession>
<proteinExistence type="inferred from homology"/>
<dbReference type="PANTHER" id="PTHR24096:SF423">
    <property type="entry name" value="GM05240P"/>
    <property type="match status" value="1"/>
</dbReference>
<dbReference type="PANTHER" id="PTHR24096">
    <property type="entry name" value="LONG-CHAIN-FATTY-ACID--COA LIGASE"/>
    <property type="match status" value="1"/>
</dbReference>
<dbReference type="SUPFAM" id="SSF56801">
    <property type="entry name" value="Acetyl-CoA synthetase-like"/>
    <property type="match status" value="1"/>
</dbReference>
<dbReference type="GO" id="GO:0008218">
    <property type="term" value="P:bioluminescence"/>
    <property type="evidence" value="ECO:0007669"/>
    <property type="project" value="UniProtKB-KW"/>
</dbReference>
<dbReference type="Gene3D" id="3.40.50.980">
    <property type="match status" value="2"/>
</dbReference>
<keyword evidence="6" id="KW-0479">Metal-binding</keyword>
<reference evidence="19" key="1">
    <citation type="journal article" date="2023" name="Insect Mol. Biol.">
        <title>Genome sequencing provides insights into the evolution of gene families encoding plant cell wall-degrading enzymes in longhorned beetles.</title>
        <authorList>
            <person name="Shin N.R."/>
            <person name="Okamura Y."/>
            <person name="Kirsch R."/>
            <person name="Pauchet Y."/>
        </authorList>
    </citation>
    <scope>NUCLEOTIDE SEQUENCE</scope>
    <source>
        <strain evidence="19">RBIC_L_NR</strain>
    </source>
</reference>
<dbReference type="InterPro" id="IPR000873">
    <property type="entry name" value="AMP-dep_synth/lig_dom"/>
</dbReference>
<dbReference type="Pfam" id="PF13193">
    <property type="entry name" value="AMP-binding_C"/>
    <property type="match status" value="1"/>
</dbReference>
<dbReference type="PROSITE" id="PS00455">
    <property type="entry name" value="AMP_BINDING"/>
    <property type="match status" value="1"/>
</dbReference>
<organism evidence="19 20">
    <name type="scientific">Rhamnusium bicolor</name>
    <dbReference type="NCBI Taxonomy" id="1586634"/>
    <lineage>
        <taxon>Eukaryota</taxon>
        <taxon>Metazoa</taxon>
        <taxon>Ecdysozoa</taxon>
        <taxon>Arthropoda</taxon>
        <taxon>Hexapoda</taxon>
        <taxon>Insecta</taxon>
        <taxon>Pterygota</taxon>
        <taxon>Neoptera</taxon>
        <taxon>Endopterygota</taxon>
        <taxon>Coleoptera</taxon>
        <taxon>Polyphaga</taxon>
        <taxon>Cucujiformia</taxon>
        <taxon>Chrysomeloidea</taxon>
        <taxon>Cerambycidae</taxon>
        <taxon>Lepturinae</taxon>
        <taxon>Rhagiini</taxon>
        <taxon>Rhamnusium</taxon>
    </lineage>
</organism>
<evidence type="ECO:0000256" key="13">
    <source>
        <dbReference type="ARBA" id="ARBA00023223"/>
    </source>
</evidence>
<feature type="transmembrane region" description="Helical" evidence="16">
    <location>
        <begin position="211"/>
        <end position="232"/>
    </location>
</feature>
<dbReference type="Proteomes" id="UP001162156">
    <property type="component" value="Unassembled WGS sequence"/>
</dbReference>
<sequence>MKKIQSKKLKQYPTEVLQFLEELEVDHSTGEQVSREKLLQSTIKLAVILQNFGITKDDTIGIISLNTWKYIIPIISSFYIGATTTAVNPNLHKDELLHCLKISKPKIIFISKNVLDKIRLLRDELSFLKYVMIFDGDSRQGDEILFKDLLSEYVDCTLFTIHKEKIEEAVMLYSSGTTGYPKGVTLTSDNLKTIINYCSHPEILNMNENSIFLVILPIYHIFGLLLVLSCILDGKRSIILDRFKPEVFLECIQNYKISKLVIVPPIAVFLAKSPLVDKYDITSLEDILCGAAPPWKRNGGNYFGKKTVGRDQTGEIYFKGPAVMKGYKNNEIETSHTIDPQGFLHTGDVGYFDKDGYLYIVDRYHQLSLEDLLLRHPAVKDCGVVGRPDERAGELPTAFIVKQPNVDITEDELIAYIAGL</sequence>
<evidence type="ECO:0000256" key="4">
    <source>
        <dbReference type="ARBA" id="ARBA00012532"/>
    </source>
</evidence>
<keyword evidence="13" id="KW-0455">Luminescence</keyword>
<evidence type="ECO:0000256" key="16">
    <source>
        <dbReference type="SAM" id="Phobius"/>
    </source>
</evidence>
<comment type="caution">
    <text evidence="19">The sequence shown here is derived from an EMBL/GenBank/DDBJ whole genome shotgun (WGS) entry which is preliminary data.</text>
</comment>
<keyword evidence="16" id="KW-1133">Transmembrane helix</keyword>
<evidence type="ECO:0000256" key="7">
    <source>
        <dbReference type="ARBA" id="ARBA00022741"/>
    </source>
</evidence>
<dbReference type="Pfam" id="PF00501">
    <property type="entry name" value="AMP-binding"/>
    <property type="match status" value="1"/>
</dbReference>
<comment type="similarity">
    <text evidence="3">Belongs to the ATP-dependent AMP-binding enzyme family.</text>
</comment>
<dbReference type="InterPro" id="IPR025110">
    <property type="entry name" value="AMP-bd_C"/>
</dbReference>
<keyword evidence="12" id="KW-0576">Peroxisome</keyword>
<evidence type="ECO:0000256" key="10">
    <source>
        <dbReference type="ARBA" id="ARBA00023002"/>
    </source>
</evidence>
<evidence type="ECO:0000259" key="18">
    <source>
        <dbReference type="Pfam" id="PF13193"/>
    </source>
</evidence>
<evidence type="ECO:0000256" key="14">
    <source>
        <dbReference type="ARBA" id="ARBA00023262"/>
    </source>
</evidence>
<evidence type="ECO:0000256" key="15">
    <source>
        <dbReference type="ARBA" id="ARBA00048497"/>
    </source>
</evidence>
<comment type="cofactor">
    <cofactor evidence="1">
        <name>Mg(2+)</name>
        <dbReference type="ChEBI" id="CHEBI:18420"/>
    </cofactor>
</comment>
<dbReference type="Gene3D" id="2.30.38.10">
    <property type="entry name" value="Luciferase, Domain 3"/>
    <property type="match status" value="1"/>
</dbReference>
<feature type="domain" description="AMP-dependent synthetase/ligase" evidence="17">
    <location>
        <begin position="29"/>
        <end position="294"/>
    </location>
</feature>
<protein>
    <recommendedName>
        <fullName evidence="5">Luciferin 4-monooxygenase</fullName>
        <ecNumber evidence="4">1.13.12.7</ecNumber>
    </recommendedName>
</protein>